<dbReference type="PANTHER" id="PTHR43227:SF11">
    <property type="entry name" value="BLL4140 PROTEIN"/>
    <property type="match status" value="1"/>
</dbReference>
<evidence type="ECO:0000256" key="4">
    <source>
        <dbReference type="ARBA" id="ARBA00022692"/>
    </source>
</evidence>
<proteinExistence type="inferred from homology"/>
<dbReference type="RefSeq" id="WP_326073574.1">
    <property type="nucleotide sequence ID" value="NZ_JARLKY010000051.1"/>
</dbReference>
<dbReference type="Proteomes" id="UP001338137">
    <property type="component" value="Unassembled WGS sequence"/>
</dbReference>
<name>A0ABU6G6F5_9BACL</name>
<feature type="transmembrane region" description="Helical" evidence="7">
    <location>
        <begin position="228"/>
        <end position="248"/>
    </location>
</feature>
<reference evidence="9 10" key="1">
    <citation type="submission" date="2023-03" db="EMBL/GenBank/DDBJ databases">
        <title>Bacillus Genome Sequencing.</title>
        <authorList>
            <person name="Dunlap C."/>
        </authorList>
    </citation>
    <scope>NUCLEOTIDE SEQUENCE [LARGE SCALE GENOMIC DNA]</scope>
    <source>
        <strain evidence="9 10">BD-533</strain>
    </source>
</reference>
<evidence type="ECO:0000256" key="1">
    <source>
        <dbReference type="ARBA" id="ARBA00004651"/>
    </source>
</evidence>
<feature type="domain" description="ABC transmembrane type-1" evidence="8">
    <location>
        <begin position="87"/>
        <end position="306"/>
    </location>
</feature>
<evidence type="ECO:0000256" key="5">
    <source>
        <dbReference type="ARBA" id="ARBA00022989"/>
    </source>
</evidence>
<feature type="transmembrane region" description="Helical" evidence="7">
    <location>
        <begin position="285"/>
        <end position="310"/>
    </location>
</feature>
<protein>
    <submittedName>
        <fullName evidence="9">Sugar ABC transporter permease</fullName>
    </submittedName>
</protein>
<keyword evidence="3" id="KW-1003">Cell membrane</keyword>
<evidence type="ECO:0000256" key="3">
    <source>
        <dbReference type="ARBA" id="ARBA00022475"/>
    </source>
</evidence>
<dbReference type="InterPro" id="IPR000515">
    <property type="entry name" value="MetI-like"/>
</dbReference>
<feature type="transmembrane region" description="Helical" evidence="7">
    <location>
        <begin position="165"/>
        <end position="185"/>
    </location>
</feature>
<evidence type="ECO:0000256" key="6">
    <source>
        <dbReference type="ARBA" id="ARBA00023136"/>
    </source>
</evidence>
<keyword evidence="6 7" id="KW-0472">Membrane</keyword>
<keyword evidence="10" id="KW-1185">Reference proteome</keyword>
<evidence type="ECO:0000256" key="2">
    <source>
        <dbReference type="ARBA" id="ARBA00022448"/>
    </source>
</evidence>
<evidence type="ECO:0000313" key="10">
    <source>
        <dbReference type="Proteomes" id="UP001338137"/>
    </source>
</evidence>
<comment type="subcellular location">
    <subcellularLocation>
        <location evidence="1 7">Cell membrane</location>
        <topology evidence="1 7">Multi-pass membrane protein</topology>
    </subcellularLocation>
</comment>
<evidence type="ECO:0000256" key="7">
    <source>
        <dbReference type="RuleBase" id="RU363032"/>
    </source>
</evidence>
<feature type="transmembrane region" description="Helical" evidence="7">
    <location>
        <begin position="124"/>
        <end position="145"/>
    </location>
</feature>
<dbReference type="Pfam" id="PF00528">
    <property type="entry name" value="BPD_transp_1"/>
    <property type="match status" value="1"/>
</dbReference>
<dbReference type="InterPro" id="IPR035906">
    <property type="entry name" value="MetI-like_sf"/>
</dbReference>
<sequence length="318" mass="34988">MPSKSLYQVRNEPLGALGMSRSAKRKLWAYVFIFPQLILFLVFTIYPIAMSYVYSMFEWSGLGPLENFAGLRNFGELIAEPNFWNAFRNSFIFMSGTVILQLPFALVLAIILNGKLKGKTFYRTIYFLPVVTTTAVVGAVMQNIFATDSGLVNHLLLQLSLIGEAIPWLGNGSYALAVLIFVSSWKWFGVKMIYWLAGLQSIPQEVYEAATIDGAGNWKAFRFITLPLLMPVAAVILLLSVVDGLHAFDLVKVMTNGGPGVATEMVDLYIYRFAFSGVGSGLPQIGYASAAGIFFGITVFVISIVLGLLVKWTNGRNG</sequence>
<keyword evidence="5 7" id="KW-1133">Transmembrane helix</keyword>
<keyword evidence="2 7" id="KW-0813">Transport</keyword>
<evidence type="ECO:0000259" key="8">
    <source>
        <dbReference type="PROSITE" id="PS50928"/>
    </source>
</evidence>
<evidence type="ECO:0000313" key="9">
    <source>
        <dbReference type="EMBL" id="MEC0229545.1"/>
    </source>
</evidence>
<keyword evidence="4 7" id="KW-0812">Transmembrane</keyword>
<dbReference type="EMBL" id="JARLKY010000051">
    <property type="protein sequence ID" value="MEC0229545.1"/>
    <property type="molecule type" value="Genomic_DNA"/>
</dbReference>
<comment type="caution">
    <text evidence="9">The sequence shown here is derived from an EMBL/GenBank/DDBJ whole genome shotgun (WGS) entry which is preliminary data.</text>
</comment>
<accession>A0ABU6G6F5</accession>
<dbReference type="PROSITE" id="PS50928">
    <property type="entry name" value="ABC_TM1"/>
    <property type="match status" value="1"/>
</dbReference>
<dbReference type="InterPro" id="IPR050809">
    <property type="entry name" value="UgpAE/MalFG_permease"/>
</dbReference>
<gene>
    <name evidence="9" type="ORF">P4I72_20665</name>
</gene>
<comment type="similarity">
    <text evidence="7">Belongs to the binding-protein-dependent transport system permease family.</text>
</comment>
<feature type="transmembrane region" description="Helical" evidence="7">
    <location>
        <begin position="27"/>
        <end position="49"/>
    </location>
</feature>
<dbReference type="Gene3D" id="1.10.3720.10">
    <property type="entry name" value="MetI-like"/>
    <property type="match status" value="1"/>
</dbReference>
<organism evidence="9 10">
    <name type="scientific">Paenibacillus alba</name>
    <dbReference type="NCBI Taxonomy" id="1197127"/>
    <lineage>
        <taxon>Bacteria</taxon>
        <taxon>Bacillati</taxon>
        <taxon>Bacillota</taxon>
        <taxon>Bacilli</taxon>
        <taxon>Bacillales</taxon>
        <taxon>Paenibacillaceae</taxon>
        <taxon>Paenibacillus</taxon>
    </lineage>
</organism>
<dbReference type="SUPFAM" id="SSF161098">
    <property type="entry name" value="MetI-like"/>
    <property type="match status" value="1"/>
</dbReference>
<dbReference type="PANTHER" id="PTHR43227">
    <property type="entry name" value="BLL4140 PROTEIN"/>
    <property type="match status" value="1"/>
</dbReference>
<feature type="transmembrane region" description="Helical" evidence="7">
    <location>
        <begin position="91"/>
        <end position="112"/>
    </location>
</feature>
<dbReference type="CDD" id="cd06261">
    <property type="entry name" value="TM_PBP2"/>
    <property type="match status" value="1"/>
</dbReference>